<dbReference type="SUPFAM" id="SSF53474">
    <property type="entry name" value="alpha/beta-Hydrolases"/>
    <property type="match status" value="1"/>
</dbReference>
<feature type="domain" description="AB hydrolase-1" evidence="1">
    <location>
        <begin position="25"/>
        <end position="259"/>
    </location>
</feature>
<protein>
    <submittedName>
        <fullName evidence="2">Alpha/beta fold hydrolase</fullName>
    </submittedName>
</protein>
<dbReference type="AlphaFoldDB" id="A0A9X2VM29"/>
<keyword evidence="2" id="KW-0378">Hydrolase</keyword>
<dbReference type="PANTHER" id="PTHR43433:SF5">
    <property type="entry name" value="AB HYDROLASE-1 DOMAIN-CONTAINING PROTEIN"/>
    <property type="match status" value="1"/>
</dbReference>
<dbReference type="PRINTS" id="PR00111">
    <property type="entry name" value="ABHYDROLASE"/>
</dbReference>
<organism evidence="2 3">
    <name type="scientific">Umezawaea endophytica</name>
    <dbReference type="NCBI Taxonomy" id="1654476"/>
    <lineage>
        <taxon>Bacteria</taxon>
        <taxon>Bacillati</taxon>
        <taxon>Actinomycetota</taxon>
        <taxon>Actinomycetes</taxon>
        <taxon>Pseudonocardiales</taxon>
        <taxon>Pseudonocardiaceae</taxon>
        <taxon>Umezawaea</taxon>
    </lineage>
</organism>
<dbReference type="Pfam" id="PF00561">
    <property type="entry name" value="Abhydrolase_1"/>
    <property type="match status" value="1"/>
</dbReference>
<dbReference type="PANTHER" id="PTHR43433">
    <property type="entry name" value="HYDROLASE, ALPHA/BETA FOLD FAMILY PROTEIN"/>
    <property type="match status" value="1"/>
</dbReference>
<reference evidence="2" key="1">
    <citation type="submission" date="2022-08" db="EMBL/GenBank/DDBJ databases">
        <authorList>
            <person name="Tistechok S."/>
            <person name="Samborskyy M."/>
            <person name="Roman I."/>
        </authorList>
    </citation>
    <scope>NUCLEOTIDE SEQUENCE</scope>
    <source>
        <strain evidence="2">DSM 103496</strain>
    </source>
</reference>
<dbReference type="InterPro" id="IPR029058">
    <property type="entry name" value="AB_hydrolase_fold"/>
</dbReference>
<sequence>MTVERLLPVNGVELCVRTSGDPADPAVLLIAGSNSSLTSWPDEFCARLTGRHVIRYDHRDTGRSVTYPPGEPGYGFPELVGDAVGVLDALGVASAHVVGLSMGGGIAQVVAVDHPDRVTTLTLIATSPAAPGAGDLPGLSPEALEYFTTLSQPDWSDRASVVEHFVGVQRWFTVGEFDEDAVRAAIEHDHDRTSSFQSAGNHDLLHGGPDWEGRLEAVTAPTLVLHGDRDPLFALPHADALVDLIPDATLVVLRGVGHELPKSSWDVVVPAILDHTEV</sequence>
<dbReference type="InterPro" id="IPR000073">
    <property type="entry name" value="AB_hydrolase_1"/>
</dbReference>
<evidence type="ECO:0000313" key="3">
    <source>
        <dbReference type="Proteomes" id="UP001141259"/>
    </source>
</evidence>
<dbReference type="GO" id="GO:0046503">
    <property type="term" value="P:glycerolipid catabolic process"/>
    <property type="evidence" value="ECO:0007669"/>
    <property type="project" value="TreeGrafter"/>
</dbReference>
<accession>A0A9X2VM29</accession>
<dbReference type="Gene3D" id="3.40.50.1820">
    <property type="entry name" value="alpha/beta hydrolase"/>
    <property type="match status" value="1"/>
</dbReference>
<gene>
    <name evidence="2" type="ORF">NZH93_19420</name>
</gene>
<evidence type="ECO:0000259" key="1">
    <source>
        <dbReference type="Pfam" id="PF00561"/>
    </source>
</evidence>
<comment type="caution">
    <text evidence="2">The sequence shown here is derived from an EMBL/GenBank/DDBJ whole genome shotgun (WGS) entry which is preliminary data.</text>
</comment>
<name>A0A9X2VM29_9PSEU</name>
<keyword evidence="3" id="KW-1185">Reference proteome</keyword>
<dbReference type="RefSeq" id="WP_259624524.1">
    <property type="nucleotide sequence ID" value="NZ_JANYMP010000008.1"/>
</dbReference>
<evidence type="ECO:0000313" key="2">
    <source>
        <dbReference type="EMBL" id="MCS7479037.1"/>
    </source>
</evidence>
<dbReference type="EMBL" id="JANYMP010000008">
    <property type="protein sequence ID" value="MCS7479037.1"/>
    <property type="molecule type" value="Genomic_DNA"/>
</dbReference>
<dbReference type="InterPro" id="IPR050471">
    <property type="entry name" value="AB_hydrolase"/>
</dbReference>
<proteinExistence type="predicted"/>
<dbReference type="Proteomes" id="UP001141259">
    <property type="component" value="Unassembled WGS sequence"/>
</dbReference>
<dbReference type="GO" id="GO:0004806">
    <property type="term" value="F:triacylglycerol lipase activity"/>
    <property type="evidence" value="ECO:0007669"/>
    <property type="project" value="TreeGrafter"/>
</dbReference>